<dbReference type="OrthoDB" id="3171382at2759"/>
<dbReference type="Proteomes" id="UP000006352">
    <property type="component" value="Unassembled WGS sequence"/>
</dbReference>
<proteinExistence type="predicted"/>
<feature type="compositionally biased region" description="Low complexity" evidence="1">
    <location>
        <begin position="182"/>
        <end position="197"/>
    </location>
</feature>
<keyword evidence="3" id="KW-1185">Reference proteome</keyword>
<evidence type="ECO:0000313" key="2">
    <source>
        <dbReference type="EMBL" id="CCM04632.1"/>
    </source>
</evidence>
<feature type="region of interest" description="Disordered" evidence="1">
    <location>
        <begin position="160"/>
        <end position="197"/>
    </location>
</feature>
<name>J4HZP7_9APHY</name>
<dbReference type="EMBL" id="HE797161">
    <property type="protein sequence ID" value="CCM04632.1"/>
    <property type="molecule type" value="Genomic_DNA"/>
</dbReference>
<dbReference type="STRING" id="599839.J4HZP7"/>
<evidence type="ECO:0000313" key="3">
    <source>
        <dbReference type="Proteomes" id="UP000006352"/>
    </source>
</evidence>
<dbReference type="InParanoid" id="J4HZP7"/>
<dbReference type="GeneID" id="24099543"/>
<gene>
    <name evidence="2" type="ORF">FIBRA_06816</name>
</gene>
<reference evidence="2 3" key="1">
    <citation type="journal article" date="2012" name="Appl. Environ. Microbiol.">
        <title>Short-read sequencing for genomic analysis of the brown rot fungus Fibroporia radiculosa.</title>
        <authorList>
            <person name="Tang J.D."/>
            <person name="Perkins A.D."/>
            <person name="Sonstegard T.S."/>
            <person name="Schroeder S.G."/>
            <person name="Burgess S.C."/>
            <person name="Diehl S.V."/>
        </authorList>
    </citation>
    <scope>NUCLEOTIDE SEQUENCE [LARGE SCALE GENOMIC DNA]</scope>
    <source>
        <strain evidence="2 3">TFFH 294</strain>
    </source>
</reference>
<sequence length="292" mass="33165">MSSGASDTKSDSSGSASNRTFPIYWSQLPSIKIVRQPKDILRRLMRDALPIAHKACEDVPSSESLGAERFVSDASSPTKYPESLQHTTNIPTLADILVGETPDDQSASPDQDNVRHWDEGYYLWLSRSRWATQEKLDLMMRDLGNQAEWQRVKQQLMEEWEQQERQRKTKGASSMSDAAEGAQAQMQGHKQQAAQQPQVLLTRRPFPDLTDQSILLPIPPPFPPLQEQIRNLLAPSQRVLGLTHDSLQSGAQWRFMGLMWEKAMTDKPFVLARNVCSRMWDKWKKGPPEDSP</sequence>
<dbReference type="AlphaFoldDB" id="J4HZP7"/>
<dbReference type="HOGENOM" id="CLU_074642_0_0_1"/>
<organism evidence="2 3">
    <name type="scientific">Fibroporia radiculosa</name>
    <dbReference type="NCBI Taxonomy" id="599839"/>
    <lineage>
        <taxon>Eukaryota</taxon>
        <taxon>Fungi</taxon>
        <taxon>Dikarya</taxon>
        <taxon>Basidiomycota</taxon>
        <taxon>Agaricomycotina</taxon>
        <taxon>Agaricomycetes</taxon>
        <taxon>Polyporales</taxon>
        <taxon>Fibroporiaceae</taxon>
        <taxon>Fibroporia</taxon>
    </lineage>
</organism>
<evidence type="ECO:0000256" key="1">
    <source>
        <dbReference type="SAM" id="MobiDB-lite"/>
    </source>
</evidence>
<protein>
    <submittedName>
        <fullName evidence="2">Uncharacterized protein</fullName>
    </submittedName>
</protein>
<accession>J4HZP7</accession>
<dbReference type="RefSeq" id="XP_012183915.1">
    <property type="nucleotide sequence ID" value="XM_012328525.1"/>
</dbReference>